<evidence type="ECO:0008006" key="3">
    <source>
        <dbReference type="Google" id="ProtNLM"/>
    </source>
</evidence>
<sequence length="201" mass="22980">MIAVITGDIVNSRSVSPHEWQPQLKSFLGERIDDSSKWEIYRGDSFQIVTTIDTALELVLIIKALIKHISSLDVRMSIGIGEQSYTSDKVTESYGQAFIYSGEAFEELKDKTLHIKTTNKDFDEYFYPILRLVSFIADQWKPVTAETVFYALNNKSMLQKEIAVLMEKDSTTINKALKRAAYDEINDVLKLYSNKIKLCFS</sequence>
<reference evidence="1 2" key="1">
    <citation type="submission" date="2016-01" db="EMBL/GenBank/DDBJ databases">
        <title>Whole genome sequencing of Myroides marinus L41.</title>
        <authorList>
            <person name="Hong K.W."/>
        </authorList>
    </citation>
    <scope>NUCLEOTIDE SEQUENCE [LARGE SCALE GENOMIC DNA]</scope>
    <source>
        <strain evidence="1 2">L41</strain>
    </source>
</reference>
<evidence type="ECO:0000313" key="1">
    <source>
        <dbReference type="EMBL" id="KZE81033.1"/>
    </source>
</evidence>
<dbReference type="Proteomes" id="UP000076630">
    <property type="component" value="Unassembled WGS sequence"/>
</dbReference>
<gene>
    <name evidence="1" type="ORF">AV926_09690</name>
</gene>
<dbReference type="EMBL" id="LQNU01000054">
    <property type="protein sequence ID" value="KZE81033.1"/>
    <property type="molecule type" value="Genomic_DNA"/>
</dbReference>
<accession>A0A163Z585</accession>
<dbReference type="RefSeq" id="WP_038987375.1">
    <property type="nucleotide sequence ID" value="NZ_JWJO01000046.1"/>
</dbReference>
<comment type="caution">
    <text evidence="1">The sequence shown here is derived from an EMBL/GenBank/DDBJ whole genome shotgun (WGS) entry which is preliminary data.</text>
</comment>
<evidence type="ECO:0000313" key="2">
    <source>
        <dbReference type="Proteomes" id="UP000076630"/>
    </source>
</evidence>
<name>A0A163Z585_9FLAO</name>
<organism evidence="1 2">
    <name type="scientific">Myroides marinus</name>
    <dbReference type="NCBI Taxonomy" id="703342"/>
    <lineage>
        <taxon>Bacteria</taxon>
        <taxon>Pseudomonadati</taxon>
        <taxon>Bacteroidota</taxon>
        <taxon>Flavobacteriia</taxon>
        <taxon>Flavobacteriales</taxon>
        <taxon>Flavobacteriaceae</taxon>
        <taxon>Myroides</taxon>
    </lineage>
</organism>
<keyword evidence="2" id="KW-1185">Reference proteome</keyword>
<dbReference type="AlphaFoldDB" id="A0A163Z585"/>
<protein>
    <recommendedName>
        <fullName evidence="3">SatD family (SatD)</fullName>
    </recommendedName>
</protein>
<proteinExistence type="predicted"/>
<dbReference type="OrthoDB" id="7064118at2"/>